<evidence type="ECO:0000313" key="16">
    <source>
        <dbReference type="EMBL" id="BBD80700.1"/>
    </source>
</evidence>
<evidence type="ECO:0000256" key="9">
    <source>
        <dbReference type="ARBA" id="ARBA00023136"/>
    </source>
</evidence>
<reference evidence="17" key="1">
    <citation type="submission" date="2018-04" db="EMBL/GenBank/DDBJ databases">
        <authorList>
            <person name="Watanabe M."/>
            <person name="Kojima H."/>
        </authorList>
    </citation>
    <scope>NUCLEOTIDE SEQUENCE [LARGE SCALE GENOMIC DNA]</scope>
    <source>
        <strain evidence="17">Dysh456</strain>
    </source>
</reference>
<name>A0A2Z6E6F1_9GAMM</name>
<dbReference type="PANTHER" id="PTHR30069:SF53">
    <property type="entry name" value="COLICIN I RECEPTOR-RELATED"/>
    <property type="match status" value="1"/>
</dbReference>
<comment type="similarity">
    <text evidence="11 12">Belongs to the TonB-dependent receptor family.</text>
</comment>
<dbReference type="InterPro" id="IPR039426">
    <property type="entry name" value="TonB-dep_rcpt-like"/>
</dbReference>
<dbReference type="Pfam" id="PF00593">
    <property type="entry name" value="TonB_dep_Rec_b-barrel"/>
    <property type="match status" value="1"/>
</dbReference>
<dbReference type="Gene3D" id="2.170.130.10">
    <property type="entry name" value="TonB-dependent receptor, plug domain"/>
    <property type="match status" value="1"/>
</dbReference>
<dbReference type="GO" id="GO:0015288">
    <property type="term" value="F:porin activity"/>
    <property type="evidence" value="ECO:0007669"/>
    <property type="project" value="UniProtKB-KW"/>
</dbReference>
<dbReference type="KEGG" id="rbd:ALSL_2069"/>
<gene>
    <name evidence="16" type="ORF">ALSL_2069</name>
</gene>
<dbReference type="NCBIfam" id="TIGR01779">
    <property type="entry name" value="TonB-B12"/>
    <property type="match status" value="1"/>
</dbReference>
<keyword evidence="2 11" id="KW-0813">Transport</keyword>
<dbReference type="EMBL" id="AP018560">
    <property type="protein sequence ID" value="BBD80700.1"/>
    <property type="molecule type" value="Genomic_DNA"/>
</dbReference>
<keyword evidence="8" id="KW-0626">Porin</keyword>
<evidence type="ECO:0000256" key="3">
    <source>
        <dbReference type="ARBA" id="ARBA00022452"/>
    </source>
</evidence>
<evidence type="ECO:0000256" key="11">
    <source>
        <dbReference type="PROSITE-ProRule" id="PRU01360"/>
    </source>
</evidence>
<dbReference type="PANTHER" id="PTHR30069">
    <property type="entry name" value="TONB-DEPENDENT OUTER MEMBRANE RECEPTOR"/>
    <property type="match status" value="1"/>
</dbReference>
<keyword evidence="5 13" id="KW-0732">Signal</keyword>
<dbReference type="InterPro" id="IPR036942">
    <property type="entry name" value="Beta-barrel_TonB_sf"/>
</dbReference>
<dbReference type="AlphaFoldDB" id="A0A2Z6E6F1"/>
<accession>A0A2Z6E6F1</accession>
<evidence type="ECO:0000259" key="14">
    <source>
        <dbReference type="Pfam" id="PF00593"/>
    </source>
</evidence>
<keyword evidence="6" id="KW-0406">Ion transport</keyword>
<feature type="signal peptide" evidence="13">
    <location>
        <begin position="1"/>
        <end position="29"/>
    </location>
</feature>
<evidence type="ECO:0000256" key="6">
    <source>
        <dbReference type="ARBA" id="ARBA00023065"/>
    </source>
</evidence>
<feature type="chain" id="PRO_5016443744" evidence="13">
    <location>
        <begin position="30"/>
        <end position="637"/>
    </location>
</feature>
<dbReference type="CDD" id="cd01347">
    <property type="entry name" value="ligand_gated_channel"/>
    <property type="match status" value="1"/>
</dbReference>
<dbReference type="InterPro" id="IPR000531">
    <property type="entry name" value="Beta-barrel_TonB"/>
</dbReference>
<dbReference type="GO" id="GO:0006811">
    <property type="term" value="P:monoatomic ion transport"/>
    <property type="evidence" value="ECO:0007669"/>
    <property type="project" value="UniProtKB-KW"/>
</dbReference>
<dbReference type="PROSITE" id="PS52016">
    <property type="entry name" value="TONB_DEPENDENT_REC_3"/>
    <property type="match status" value="1"/>
</dbReference>
<keyword evidence="4 11" id="KW-0812">Transmembrane</keyword>
<evidence type="ECO:0000256" key="12">
    <source>
        <dbReference type="RuleBase" id="RU003357"/>
    </source>
</evidence>
<keyword evidence="10 11" id="KW-0998">Cell outer membrane</keyword>
<evidence type="ECO:0000256" key="5">
    <source>
        <dbReference type="ARBA" id="ARBA00022729"/>
    </source>
</evidence>
<evidence type="ECO:0000256" key="7">
    <source>
        <dbReference type="ARBA" id="ARBA00023077"/>
    </source>
</evidence>
<sequence length="637" mass="69527">MNGKSLHRRALTAALTGALAASFSGGAWAATSDDATAATSDDATDLTGVVVTATRTAQTQDQTLAAVTVIDRADIERLQPASLMDLLRGTPGMQLANNGGPGKLTSMFLRGTASDHVLVLVDGFKLGAATNGAAAIQDIPLEQIERIEIVRGPFSSLYGSEAIGGVVQIFTRQPQGDFNPNLMLGFGSDHHAAASAGVGGKVGDGWYALEASHDNTHGINACRLGAAEAFAGCYVDQPDRDGYRNNAITLRGGYRFTPTLDGDVQFFRAEGHNEYDGSVANAADDTSQVAGGKLRWQALSNLDVSLGLGETMDLAEDYLDGRPVDHFDTRRTLGTVQADLSLGEGLYSAGFDWQRDKLASSSDFAVDRRIDRGLFAQWQQRFGTQSLQASVRRDEDGQFGGKNTGSLLWGWDIVRDLRVTASYGSAFRAPSFNELYYPYYGNARLKPERSRNLEFGVRGTPGWGWWSVNIYRNVVSDLIAYDTALVDAEHPYGGPNNIDRARIRGAEATVGTRIAGWTVNASASWLDPRDRSHTGEDGNLLPRRARQTARLDLDRPFGAFSAGASWFVSGYRYDDAANLHRLGGYALTDLRLAWMVDRDWKLQLALNNVFDKRYETAWYYNQPGRNFMLSLRWQPAR</sequence>
<dbReference type="GO" id="GO:0015420">
    <property type="term" value="F:ABC-type vitamin B12 transporter activity"/>
    <property type="evidence" value="ECO:0007669"/>
    <property type="project" value="InterPro"/>
</dbReference>
<feature type="domain" description="TonB-dependent receptor-like beta-barrel" evidence="14">
    <location>
        <begin position="242"/>
        <end position="609"/>
    </location>
</feature>
<organism evidence="16 17">
    <name type="scientific">Aerosticca soli</name>
    <dbReference type="NCBI Taxonomy" id="2010829"/>
    <lineage>
        <taxon>Bacteria</taxon>
        <taxon>Pseudomonadati</taxon>
        <taxon>Pseudomonadota</taxon>
        <taxon>Gammaproteobacteria</taxon>
        <taxon>Lysobacterales</taxon>
        <taxon>Rhodanobacteraceae</taxon>
        <taxon>Aerosticca</taxon>
    </lineage>
</organism>
<proteinExistence type="inferred from homology"/>
<dbReference type="GO" id="GO:0046930">
    <property type="term" value="C:pore complex"/>
    <property type="evidence" value="ECO:0007669"/>
    <property type="project" value="UniProtKB-KW"/>
</dbReference>
<comment type="subcellular location">
    <subcellularLocation>
        <location evidence="1 11">Cell outer membrane</location>
        <topology evidence="1 11">Multi-pass membrane protein</topology>
    </subcellularLocation>
</comment>
<dbReference type="Proteomes" id="UP000270530">
    <property type="component" value="Chromosome"/>
</dbReference>
<keyword evidence="3 11" id="KW-1134">Transmembrane beta strand</keyword>
<evidence type="ECO:0000256" key="2">
    <source>
        <dbReference type="ARBA" id="ARBA00022448"/>
    </source>
</evidence>
<dbReference type="InterPro" id="IPR012910">
    <property type="entry name" value="Plug_dom"/>
</dbReference>
<evidence type="ECO:0000256" key="4">
    <source>
        <dbReference type="ARBA" id="ARBA00022692"/>
    </source>
</evidence>
<dbReference type="SUPFAM" id="SSF56935">
    <property type="entry name" value="Porins"/>
    <property type="match status" value="1"/>
</dbReference>
<evidence type="ECO:0000259" key="15">
    <source>
        <dbReference type="Pfam" id="PF07715"/>
    </source>
</evidence>
<dbReference type="Pfam" id="PF07715">
    <property type="entry name" value="Plug"/>
    <property type="match status" value="1"/>
</dbReference>
<reference evidence="17" key="2">
    <citation type="submission" date="2018-06" db="EMBL/GenBank/DDBJ databases">
        <title>Genome sequence of Rhodanobacteraceae bacterium strain Dysh456.</title>
        <authorList>
            <person name="Fukui M."/>
        </authorList>
    </citation>
    <scope>NUCLEOTIDE SEQUENCE [LARGE SCALE GENOMIC DNA]</scope>
    <source>
        <strain evidence="17">Dysh456</strain>
    </source>
</reference>
<evidence type="ECO:0000256" key="13">
    <source>
        <dbReference type="SAM" id="SignalP"/>
    </source>
</evidence>
<protein>
    <submittedName>
        <fullName evidence="16">Outer membrane vitamin B12 receptor BtuB</fullName>
    </submittedName>
</protein>
<dbReference type="InterPro" id="IPR010101">
    <property type="entry name" value="B12_transptr_BtuB"/>
</dbReference>
<feature type="domain" description="TonB-dependent receptor plug" evidence="15">
    <location>
        <begin position="61"/>
        <end position="166"/>
    </location>
</feature>
<evidence type="ECO:0000256" key="10">
    <source>
        <dbReference type="ARBA" id="ARBA00023237"/>
    </source>
</evidence>
<evidence type="ECO:0000256" key="8">
    <source>
        <dbReference type="ARBA" id="ARBA00023114"/>
    </source>
</evidence>
<evidence type="ECO:0000256" key="1">
    <source>
        <dbReference type="ARBA" id="ARBA00004571"/>
    </source>
</evidence>
<dbReference type="Gene3D" id="2.40.170.20">
    <property type="entry name" value="TonB-dependent receptor, beta-barrel domain"/>
    <property type="match status" value="1"/>
</dbReference>
<keyword evidence="9 11" id="KW-0472">Membrane</keyword>
<keyword evidence="16" id="KW-0675">Receptor</keyword>
<evidence type="ECO:0000313" key="17">
    <source>
        <dbReference type="Proteomes" id="UP000270530"/>
    </source>
</evidence>
<dbReference type="InterPro" id="IPR037066">
    <property type="entry name" value="Plug_dom_sf"/>
</dbReference>
<keyword evidence="7 12" id="KW-0798">TonB box</keyword>
<keyword evidence="17" id="KW-1185">Reference proteome</keyword>
<dbReference type="GO" id="GO:0009279">
    <property type="term" value="C:cell outer membrane"/>
    <property type="evidence" value="ECO:0007669"/>
    <property type="project" value="UniProtKB-SubCell"/>
</dbReference>